<dbReference type="InterPro" id="IPR023271">
    <property type="entry name" value="Aquaporin-like"/>
</dbReference>
<dbReference type="InterPro" id="IPR011385">
    <property type="entry name" value="Site-sp_rcmbase"/>
</dbReference>
<proteinExistence type="predicted"/>
<dbReference type="Pfam" id="PF10136">
    <property type="entry name" value="SpecificRecomb"/>
    <property type="match status" value="1"/>
</dbReference>
<sequence>MISNETNPKSLEFLNFYSFFTKYSLMEEYGFSSGIINRFYRKILPNIPEPNTVEYVLLKKENPVSYVLSLIDFKTISRSHTSKQLDLSIKALCAKVVAFGLDSNIKAKSDYLELNTEPFIVLLEKINHLSHCEREDTLDLINTLKDIERLIIDLRKNKNKIGTSLHLTLTTRRILEYTTRIKELLFLKLNISSEKYWKNILTDFITYAKHKDSIRRYISRHSDLLAIEIVEHNSNKGEKYIAETRKEYWNFFNRSLFGGSIIALFAFIKLILTSYDATEFTHALLYSLNYALCFIIVKELGGIIATKQPAMTATTLAKNIDKEGNMKYDSIKSIIYIVRKVFRSQFISVMGNFIMAILFACGLMFILQQIDTQYVNKMVKPEYLISKILPNTQLLFFAAMAGFFLALSGLISGYVDNKVIASKVAHRISNNKLFFNSNRLATFFEKKAGTFFGNISLGFFLGSSFLLSHIFPFEIDIRHVAFSSANLGFAIMNYDFSIKIMLLGISGALLIGLVNFIVSFSITFYLALKSRGVNFRLLPKVLFNIFKDMCFHPFHYFIKIEKEPITTTSKNE</sequence>
<evidence type="ECO:0000256" key="5">
    <source>
        <dbReference type="SAM" id="Phobius"/>
    </source>
</evidence>
<keyword evidence="9" id="KW-1185">Reference proteome</keyword>
<keyword evidence="4 5" id="KW-0472">Membrane</keyword>
<dbReference type="RefSeq" id="WP_198151411.1">
    <property type="nucleotide sequence ID" value="NZ_JAGGJQ010000007.1"/>
</dbReference>
<evidence type="ECO:0000313" key="7">
    <source>
        <dbReference type="EMBL" id="MDQ0335979.1"/>
    </source>
</evidence>
<reference evidence="6" key="1">
    <citation type="submission" date="2021-03" db="EMBL/GenBank/DDBJ databases">
        <title>Genomic Encyclopedia of Type Strains, Phase IV (KMG-IV): sequencing the most valuable type-strain genomes for metagenomic binning, comparative biology and taxonomic classification.</title>
        <authorList>
            <person name="Goeker M."/>
        </authorList>
    </citation>
    <scope>NUCLEOTIDE SEQUENCE</scope>
    <source>
        <strain evidence="6">DSM 15523</strain>
        <strain evidence="7 9">DSM 16476</strain>
    </source>
</reference>
<protein>
    <submittedName>
        <fullName evidence="6">Site-specific recombinase</fullName>
    </submittedName>
</protein>
<feature type="transmembrane region" description="Helical" evidence="5">
    <location>
        <begin position="346"/>
        <end position="367"/>
    </location>
</feature>
<evidence type="ECO:0000256" key="3">
    <source>
        <dbReference type="ARBA" id="ARBA00022989"/>
    </source>
</evidence>
<dbReference type="Proteomes" id="UP001231587">
    <property type="component" value="Unassembled WGS sequence"/>
</dbReference>
<evidence type="ECO:0000256" key="1">
    <source>
        <dbReference type="ARBA" id="ARBA00004141"/>
    </source>
</evidence>
<evidence type="ECO:0000313" key="6">
    <source>
        <dbReference type="EMBL" id="MBP1840608.1"/>
    </source>
</evidence>
<organism evidence="6 8">
    <name type="scientific">Formosa algae</name>
    <dbReference type="NCBI Taxonomy" id="225843"/>
    <lineage>
        <taxon>Bacteria</taxon>
        <taxon>Pseudomonadati</taxon>
        <taxon>Bacteroidota</taxon>
        <taxon>Flavobacteriia</taxon>
        <taxon>Flavobacteriales</taxon>
        <taxon>Flavobacteriaceae</taxon>
        <taxon>Formosa</taxon>
    </lineage>
</organism>
<comment type="subcellular location">
    <subcellularLocation>
        <location evidence="1">Membrane</location>
        <topology evidence="1">Multi-pass membrane protein</topology>
    </subcellularLocation>
</comment>
<dbReference type="Gene3D" id="1.20.1080.10">
    <property type="entry name" value="Glycerol uptake facilitator protein"/>
    <property type="match status" value="1"/>
</dbReference>
<evidence type="ECO:0000256" key="4">
    <source>
        <dbReference type="ARBA" id="ARBA00023136"/>
    </source>
</evidence>
<keyword evidence="2 5" id="KW-0812">Transmembrane</keyword>
<dbReference type="GO" id="GO:0016020">
    <property type="term" value="C:membrane"/>
    <property type="evidence" value="ECO:0007669"/>
    <property type="project" value="UniProtKB-SubCell"/>
</dbReference>
<name>A0A9X0YPG1_9FLAO</name>
<evidence type="ECO:0000256" key="2">
    <source>
        <dbReference type="ARBA" id="ARBA00022692"/>
    </source>
</evidence>
<feature type="transmembrane region" description="Helical" evidence="5">
    <location>
        <begin position="284"/>
        <end position="305"/>
    </location>
</feature>
<dbReference type="AlphaFoldDB" id="A0A9X0YPG1"/>
<dbReference type="EMBL" id="JAGGJQ010000007">
    <property type="protein sequence ID" value="MBP1840608.1"/>
    <property type="molecule type" value="Genomic_DNA"/>
</dbReference>
<dbReference type="Proteomes" id="UP001138672">
    <property type="component" value="Unassembled WGS sequence"/>
</dbReference>
<comment type="caution">
    <text evidence="6">The sequence shown here is derived from an EMBL/GenBank/DDBJ whole genome shotgun (WGS) entry which is preliminary data.</text>
</comment>
<evidence type="ECO:0000313" key="9">
    <source>
        <dbReference type="Proteomes" id="UP001231587"/>
    </source>
</evidence>
<dbReference type="EMBL" id="JAUSUU010000007">
    <property type="protein sequence ID" value="MDQ0335979.1"/>
    <property type="molecule type" value="Genomic_DNA"/>
</dbReference>
<feature type="transmembrane region" description="Helical" evidence="5">
    <location>
        <begin position="451"/>
        <end position="471"/>
    </location>
</feature>
<accession>A0A9X0YPG1</accession>
<gene>
    <name evidence="6" type="ORF">J2Z56_002538</name>
    <name evidence="7" type="ORF">J2Z57_002431</name>
</gene>
<feature type="transmembrane region" description="Helical" evidence="5">
    <location>
        <begin position="394"/>
        <end position="415"/>
    </location>
</feature>
<feature type="transmembrane region" description="Helical" evidence="5">
    <location>
        <begin position="500"/>
        <end position="528"/>
    </location>
</feature>
<keyword evidence="3 5" id="KW-1133">Transmembrane helix</keyword>
<feature type="transmembrane region" description="Helical" evidence="5">
    <location>
        <begin position="255"/>
        <end position="272"/>
    </location>
</feature>
<evidence type="ECO:0000313" key="8">
    <source>
        <dbReference type="Proteomes" id="UP001138672"/>
    </source>
</evidence>